<dbReference type="EMBL" id="NJHN03000050">
    <property type="protein sequence ID" value="KAH9420359.1"/>
    <property type="molecule type" value="Genomic_DNA"/>
</dbReference>
<protein>
    <submittedName>
        <fullName evidence="1">Uncharacterized protein</fullName>
    </submittedName>
</protein>
<accession>A0ABQ8JCP1</accession>
<gene>
    <name evidence="1" type="ORF">DERP_013807</name>
</gene>
<proteinExistence type="predicted"/>
<reference evidence="1 2" key="2">
    <citation type="journal article" date="2022" name="Mol. Biol. Evol.">
        <title>Comparative Genomics Reveals Insights into the Divergent Evolution of Astigmatic Mites and Household Pest Adaptations.</title>
        <authorList>
            <person name="Xiong Q."/>
            <person name="Wan A.T."/>
            <person name="Liu X."/>
            <person name="Fung C.S."/>
            <person name="Xiao X."/>
            <person name="Malainual N."/>
            <person name="Hou J."/>
            <person name="Wang L."/>
            <person name="Wang M."/>
            <person name="Yang K.Y."/>
            <person name="Cui Y."/>
            <person name="Leung E.L."/>
            <person name="Nong W."/>
            <person name="Shin S.K."/>
            <person name="Au S.W."/>
            <person name="Jeong K.Y."/>
            <person name="Chew F.T."/>
            <person name="Hui J.H."/>
            <person name="Leung T.F."/>
            <person name="Tungtrongchitr A."/>
            <person name="Zhong N."/>
            <person name="Liu Z."/>
            <person name="Tsui S.K."/>
        </authorList>
    </citation>
    <scope>NUCLEOTIDE SEQUENCE [LARGE SCALE GENOMIC DNA]</scope>
    <source>
        <strain evidence="1">Derp</strain>
    </source>
</reference>
<sequence length="104" mass="11464">MHENSKQSSGVCSSAVAQRSNKALFSSINVDNSISNLINISAFGNAAKHCGQRKPSASFVDGDDDNSLSFVDDAKLDRLSYIFFENHMEKNGRSEQTNYEILNK</sequence>
<name>A0ABQ8JCP1_DERPT</name>
<reference evidence="1 2" key="1">
    <citation type="journal article" date="2018" name="J. Allergy Clin. Immunol.">
        <title>High-quality assembly of Dermatophagoides pteronyssinus genome and transcriptome reveals a wide range of novel allergens.</title>
        <authorList>
            <person name="Liu X.Y."/>
            <person name="Yang K.Y."/>
            <person name="Wang M.Q."/>
            <person name="Kwok J.S."/>
            <person name="Zeng X."/>
            <person name="Yang Z."/>
            <person name="Xiao X.J."/>
            <person name="Lau C.P."/>
            <person name="Li Y."/>
            <person name="Huang Z.M."/>
            <person name="Ba J.G."/>
            <person name="Yim A.K."/>
            <person name="Ouyang C.Y."/>
            <person name="Ngai S.M."/>
            <person name="Chan T.F."/>
            <person name="Leung E.L."/>
            <person name="Liu L."/>
            <person name="Liu Z.G."/>
            <person name="Tsui S.K."/>
        </authorList>
    </citation>
    <scope>NUCLEOTIDE SEQUENCE [LARGE SCALE GENOMIC DNA]</scope>
    <source>
        <strain evidence="1">Derp</strain>
    </source>
</reference>
<dbReference type="Proteomes" id="UP000887458">
    <property type="component" value="Unassembled WGS sequence"/>
</dbReference>
<evidence type="ECO:0000313" key="1">
    <source>
        <dbReference type="EMBL" id="KAH9420359.1"/>
    </source>
</evidence>
<organism evidence="1 2">
    <name type="scientific">Dermatophagoides pteronyssinus</name>
    <name type="common">European house dust mite</name>
    <dbReference type="NCBI Taxonomy" id="6956"/>
    <lineage>
        <taxon>Eukaryota</taxon>
        <taxon>Metazoa</taxon>
        <taxon>Ecdysozoa</taxon>
        <taxon>Arthropoda</taxon>
        <taxon>Chelicerata</taxon>
        <taxon>Arachnida</taxon>
        <taxon>Acari</taxon>
        <taxon>Acariformes</taxon>
        <taxon>Sarcoptiformes</taxon>
        <taxon>Astigmata</taxon>
        <taxon>Psoroptidia</taxon>
        <taxon>Analgoidea</taxon>
        <taxon>Pyroglyphidae</taxon>
        <taxon>Dermatophagoidinae</taxon>
        <taxon>Dermatophagoides</taxon>
    </lineage>
</organism>
<comment type="caution">
    <text evidence="1">The sequence shown here is derived from an EMBL/GenBank/DDBJ whole genome shotgun (WGS) entry which is preliminary data.</text>
</comment>
<keyword evidence="2" id="KW-1185">Reference proteome</keyword>
<evidence type="ECO:0000313" key="2">
    <source>
        <dbReference type="Proteomes" id="UP000887458"/>
    </source>
</evidence>